<comment type="subcellular location">
    <subcellularLocation>
        <location evidence="1">Membrane</location>
        <topology evidence="1">Multi-pass membrane protein</topology>
    </subcellularLocation>
</comment>
<evidence type="ECO:0000256" key="3">
    <source>
        <dbReference type="ARBA" id="ARBA00022475"/>
    </source>
</evidence>
<keyword evidence="5 7" id="KW-1133">Transmembrane helix</keyword>
<evidence type="ECO:0000256" key="1">
    <source>
        <dbReference type="ARBA" id="ARBA00004141"/>
    </source>
</evidence>
<sequence length="326" mass="36079">MMRFLFSIALIPLGLAVGLGIRNIIRTQKNKDALTEKIRKTMQIVVLLFTNPVAFAGAVWALPLENLEIMILPVLGFLAIAISGVYSIVYTRNKKMTRPMRGSHFCVSFYTNIGSIGALVIYALLGEPGFILLPFYKLVEPLMYFAVGFPVASLFGEEKHKDKRSILQILKDPFVMVSMGGIFLGLLFNLLGLPRPAFYSGLNNILVPLGSFLLLISIGIAMHFQSIKKYALSTTSILTIKYILVPLTVTTAAYILGMGRIMNGLPLKVVFILSSMPSGFMAIMPASLYNLDLDYANTGWLASMIALVVVVPWLYFCLNYIIPYLI</sequence>
<feature type="transmembrane region" description="Helical" evidence="7">
    <location>
        <begin position="69"/>
        <end position="90"/>
    </location>
</feature>
<feature type="transmembrane region" description="Helical" evidence="7">
    <location>
        <begin position="102"/>
        <end position="125"/>
    </location>
</feature>
<organism evidence="8 9">
    <name type="scientific">Oceanispirochaeta crateris</name>
    <dbReference type="NCBI Taxonomy" id="2518645"/>
    <lineage>
        <taxon>Bacteria</taxon>
        <taxon>Pseudomonadati</taxon>
        <taxon>Spirochaetota</taxon>
        <taxon>Spirochaetia</taxon>
        <taxon>Spirochaetales</taxon>
        <taxon>Spirochaetaceae</taxon>
        <taxon>Oceanispirochaeta</taxon>
    </lineage>
</organism>
<evidence type="ECO:0000256" key="6">
    <source>
        <dbReference type="ARBA" id="ARBA00023136"/>
    </source>
</evidence>
<evidence type="ECO:0008006" key="10">
    <source>
        <dbReference type="Google" id="ProtNLM"/>
    </source>
</evidence>
<feature type="transmembrane region" description="Helical" evidence="7">
    <location>
        <begin position="269"/>
        <end position="288"/>
    </location>
</feature>
<dbReference type="Pfam" id="PF03547">
    <property type="entry name" value="Mem_trans"/>
    <property type="match status" value="1"/>
</dbReference>
<dbReference type="OrthoDB" id="2840521at2"/>
<dbReference type="Proteomes" id="UP000324209">
    <property type="component" value="Chromosome"/>
</dbReference>
<dbReference type="GO" id="GO:0055085">
    <property type="term" value="P:transmembrane transport"/>
    <property type="evidence" value="ECO:0007669"/>
    <property type="project" value="InterPro"/>
</dbReference>
<evidence type="ECO:0000313" key="9">
    <source>
        <dbReference type="Proteomes" id="UP000324209"/>
    </source>
</evidence>
<dbReference type="PANTHER" id="PTHR36838:SF3">
    <property type="entry name" value="TRANSPORTER AUXIN EFFLUX CARRIER EC FAMILY"/>
    <property type="match status" value="1"/>
</dbReference>
<evidence type="ECO:0000256" key="4">
    <source>
        <dbReference type="ARBA" id="ARBA00022692"/>
    </source>
</evidence>
<evidence type="ECO:0000256" key="7">
    <source>
        <dbReference type="SAM" id="Phobius"/>
    </source>
</evidence>
<dbReference type="PANTHER" id="PTHR36838">
    <property type="entry name" value="AUXIN EFFLUX CARRIER FAMILY PROTEIN"/>
    <property type="match status" value="1"/>
</dbReference>
<dbReference type="GO" id="GO:0016020">
    <property type="term" value="C:membrane"/>
    <property type="evidence" value="ECO:0007669"/>
    <property type="project" value="UniProtKB-SubCell"/>
</dbReference>
<gene>
    <name evidence="8" type="ORF">EXM22_13240</name>
</gene>
<keyword evidence="3" id="KW-1003">Cell membrane</keyword>
<protein>
    <recommendedName>
        <fullName evidence="10">AEC family transporter</fullName>
    </recommendedName>
</protein>
<feature type="transmembrane region" description="Helical" evidence="7">
    <location>
        <begin position="300"/>
        <end position="322"/>
    </location>
</feature>
<feature type="transmembrane region" description="Helical" evidence="7">
    <location>
        <begin position="6"/>
        <end position="25"/>
    </location>
</feature>
<keyword evidence="6 7" id="KW-0472">Membrane</keyword>
<dbReference type="RefSeq" id="WP_149486987.1">
    <property type="nucleotide sequence ID" value="NZ_CP036150.1"/>
</dbReference>
<keyword evidence="4 7" id="KW-0812">Transmembrane</keyword>
<feature type="transmembrane region" description="Helical" evidence="7">
    <location>
        <begin position="173"/>
        <end position="193"/>
    </location>
</feature>
<feature type="transmembrane region" description="Helical" evidence="7">
    <location>
        <begin position="45"/>
        <end position="63"/>
    </location>
</feature>
<evidence type="ECO:0000256" key="2">
    <source>
        <dbReference type="ARBA" id="ARBA00022448"/>
    </source>
</evidence>
<keyword evidence="9" id="KW-1185">Reference proteome</keyword>
<dbReference type="KEGG" id="ock:EXM22_13240"/>
<dbReference type="InterPro" id="IPR004776">
    <property type="entry name" value="Mem_transp_PIN-like"/>
</dbReference>
<feature type="transmembrane region" description="Helical" evidence="7">
    <location>
        <begin position="205"/>
        <end position="224"/>
    </location>
</feature>
<feature type="transmembrane region" description="Helical" evidence="7">
    <location>
        <begin position="236"/>
        <end position="257"/>
    </location>
</feature>
<keyword evidence="2" id="KW-0813">Transport</keyword>
<evidence type="ECO:0000313" key="8">
    <source>
        <dbReference type="EMBL" id="QEN08908.1"/>
    </source>
</evidence>
<proteinExistence type="predicted"/>
<reference evidence="8 9" key="1">
    <citation type="submission" date="2019-02" db="EMBL/GenBank/DDBJ databases">
        <title>Complete Genome Sequence and Methylome Analysis of free living Spirochaetas.</title>
        <authorList>
            <person name="Fomenkov A."/>
            <person name="Dubinina G."/>
            <person name="Leshcheva N."/>
            <person name="Mikheeva N."/>
            <person name="Grabovich M."/>
            <person name="Vincze T."/>
            <person name="Roberts R.J."/>
        </authorList>
    </citation>
    <scope>NUCLEOTIDE SEQUENCE [LARGE SCALE GENOMIC DNA]</scope>
    <source>
        <strain evidence="8 9">K2</strain>
    </source>
</reference>
<name>A0A5C1QNI9_9SPIO</name>
<dbReference type="AlphaFoldDB" id="A0A5C1QNI9"/>
<dbReference type="EMBL" id="CP036150">
    <property type="protein sequence ID" value="QEN08908.1"/>
    <property type="molecule type" value="Genomic_DNA"/>
</dbReference>
<evidence type="ECO:0000256" key="5">
    <source>
        <dbReference type="ARBA" id="ARBA00022989"/>
    </source>
</evidence>
<accession>A0A5C1QNI9</accession>